<evidence type="ECO:0000313" key="4">
    <source>
        <dbReference type="Proteomes" id="UP000246410"/>
    </source>
</evidence>
<reference evidence="3 4" key="1">
    <citation type="submission" date="2018-05" db="EMBL/GenBank/DDBJ databases">
        <title>Genomic Encyclopedia of Type Strains, Phase IV (KMG-IV): sequencing the most valuable type-strain genomes for metagenomic binning, comparative biology and taxonomic classification.</title>
        <authorList>
            <person name="Goeker M."/>
        </authorList>
    </citation>
    <scope>NUCLEOTIDE SEQUENCE [LARGE SCALE GENOMIC DNA]</scope>
    <source>
        <strain evidence="3 4">DSM 44717</strain>
    </source>
</reference>
<keyword evidence="4" id="KW-1185">Reference proteome</keyword>
<evidence type="ECO:0000313" key="3">
    <source>
        <dbReference type="EMBL" id="PWV70208.1"/>
    </source>
</evidence>
<feature type="compositionally biased region" description="Polar residues" evidence="1">
    <location>
        <begin position="65"/>
        <end position="76"/>
    </location>
</feature>
<sequence length="275" mass="28899">MRKALQLRLEGLFAFWISRPSNDRPSQRNWRYSVPVSAELPPSEGEPKAHVHGRASLGAEHRSGQNESYTRSARSSTNFGVWRRESEVSREGTKEKRNTLKLVVAGGFLVAGVVGAALVFMAFQSDAHGDAAPSVGSTTSGAVSGAPAVATTSVSPTSVSPTTVIPTATSAISSRTPTAVLTQPCPAGTVCWWGMPDFKDLLHTLPHGEVPSVDPQNCLELGVASLGPQGAGSIVNGGSVPQTFWENGDCTGRSFVMKPGEQLAKLPVFPFSVSG</sequence>
<name>A0A317N9D0_9NOCA</name>
<organism evidence="3 4">
    <name type="scientific">Nocardia neocaledoniensis</name>
    <dbReference type="NCBI Taxonomy" id="236511"/>
    <lineage>
        <taxon>Bacteria</taxon>
        <taxon>Bacillati</taxon>
        <taxon>Actinomycetota</taxon>
        <taxon>Actinomycetes</taxon>
        <taxon>Mycobacteriales</taxon>
        <taxon>Nocardiaceae</taxon>
        <taxon>Nocardia</taxon>
    </lineage>
</organism>
<proteinExistence type="predicted"/>
<protein>
    <recommendedName>
        <fullName evidence="5">Peptidase inhibitor family I36</fullName>
    </recommendedName>
</protein>
<dbReference type="EMBL" id="QGTL01000014">
    <property type="protein sequence ID" value="PWV70208.1"/>
    <property type="molecule type" value="Genomic_DNA"/>
</dbReference>
<comment type="caution">
    <text evidence="3">The sequence shown here is derived from an EMBL/GenBank/DDBJ whole genome shotgun (WGS) entry which is preliminary data.</text>
</comment>
<feature type="transmembrane region" description="Helical" evidence="2">
    <location>
        <begin position="102"/>
        <end position="123"/>
    </location>
</feature>
<dbReference type="Proteomes" id="UP000246410">
    <property type="component" value="Unassembled WGS sequence"/>
</dbReference>
<feature type="region of interest" description="Disordered" evidence="1">
    <location>
        <begin position="137"/>
        <end position="161"/>
    </location>
</feature>
<evidence type="ECO:0000256" key="1">
    <source>
        <dbReference type="SAM" id="MobiDB-lite"/>
    </source>
</evidence>
<gene>
    <name evidence="3" type="ORF">DFR69_114175</name>
</gene>
<keyword evidence="2" id="KW-0472">Membrane</keyword>
<keyword evidence="2" id="KW-1133">Transmembrane helix</keyword>
<keyword evidence="2" id="KW-0812">Transmembrane</keyword>
<evidence type="ECO:0000256" key="2">
    <source>
        <dbReference type="SAM" id="Phobius"/>
    </source>
</evidence>
<feature type="region of interest" description="Disordered" evidence="1">
    <location>
        <begin position="38"/>
        <end position="76"/>
    </location>
</feature>
<evidence type="ECO:0008006" key="5">
    <source>
        <dbReference type="Google" id="ProtNLM"/>
    </source>
</evidence>
<dbReference type="AlphaFoldDB" id="A0A317N9D0"/>
<accession>A0A317N9D0</accession>